<evidence type="ECO:0000313" key="1">
    <source>
        <dbReference type="EMBL" id="ORY80604.1"/>
    </source>
</evidence>
<proteinExistence type="predicted"/>
<accession>A0A1Y2FAY2</accession>
<dbReference type="OrthoDB" id="2135570at2759"/>
<dbReference type="Proteomes" id="UP000193920">
    <property type="component" value="Unassembled WGS sequence"/>
</dbReference>
<organism evidence="1 2">
    <name type="scientific">Neocallimastix californiae</name>
    <dbReference type="NCBI Taxonomy" id="1754190"/>
    <lineage>
        <taxon>Eukaryota</taxon>
        <taxon>Fungi</taxon>
        <taxon>Fungi incertae sedis</taxon>
        <taxon>Chytridiomycota</taxon>
        <taxon>Chytridiomycota incertae sedis</taxon>
        <taxon>Neocallimastigomycetes</taxon>
        <taxon>Neocallimastigales</taxon>
        <taxon>Neocallimastigaceae</taxon>
        <taxon>Neocallimastix</taxon>
    </lineage>
</organism>
<reference evidence="1 2" key="1">
    <citation type="submission" date="2016-08" db="EMBL/GenBank/DDBJ databases">
        <title>A Parts List for Fungal Cellulosomes Revealed by Comparative Genomics.</title>
        <authorList>
            <consortium name="DOE Joint Genome Institute"/>
            <person name="Haitjema C.H."/>
            <person name="Gilmore S.P."/>
            <person name="Henske J.K."/>
            <person name="Solomon K.V."/>
            <person name="De Groot R."/>
            <person name="Kuo A."/>
            <person name="Mondo S.J."/>
            <person name="Salamov A.A."/>
            <person name="Labutti K."/>
            <person name="Zhao Z."/>
            <person name="Chiniquy J."/>
            <person name="Barry K."/>
            <person name="Brewer H.M."/>
            <person name="Purvine S.O."/>
            <person name="Wright A.T."/>
            <person name="Boxma B."/>
            <person name="Van Alen T."/>
            <person name="Hackstein J.H."/>
            <person name="Baker S.E."/>
            <person name="Grigoriev I.V."/>
            <person name="O'Malley M.A."/>
        </authorList>
    </citation>
    <scope>NUCLEOTIDE SEQUENCE [LARGE SCALE GENOMIC DNA]</scope>
    <source>
        <strain evidence="1 2">G1</strain>
    </source>
</reference>
<evidence type="ECO:0000313" key="2">
    <source>
        <dbReference type="Proteomes" id="UP000193920"/>
    </source>
</evidence>
<dbReference type="EMBL" id="MCOG01000012">
    <property type="protein sequence ID" value="ORY80604.1"/>
    <property type="molecule type" value="Genomic_DNA"/>
</dbReference>
<protein>
    <submittedName>
        <fullName evidence="1">Uncharacterized protein</fullName>
    </submittedName>
</protein>
<keyword evidence="2" id="KW-1185">Reference proteome</keyword>
<name>A0A1Y2FAY2_9FUNG</name>
<gene>
    <name evidence="1" type="ORF">LY90DRAFT_29312</name>
</gene>
<dbReference type="AlphaFoldDB" id="A0A1Y2FAY2"/>
<comment type="caution">
    <text evidence="1">The sequence shown here is derived from an EMBL/GenBank/DDBJ whole genome shotgun (WGS) entry which is preliminary data.</text>
</comment>
<sequence>MNLRAIERKDYDLILKLDYNVYPVSIEDKINNEIIDQWYSIYKEYGMIYYKGDDEDNVVAVAINIPMPLKIWYSLLRGECFENTLNIQWNSPNETRHNERIKKDKNTNERIGIHIYHIEVLQRDVVGHGFYKRMFQDLSHIAHQYNHQIDGFSGYCVTPEGNYLFDKVLSCRNVESTILPIEKSIDITNENTIQTNCNNSNNSNNNNNNNNNKEKTIQQTSEFIVFDQENNKRKIVECPIQTDITQSFLDKSVQPPRYLPFISKCNMYYCERQEVCKVNKEKISCAWNYL</sequence>